<evidence type="ECO:0000256" key="1">
    <source>
        <dbReference type="SAM" id="MobiDB-lite"/>
    </source>
</evidence>
<reference evidence="2" key="1">
    <citation type="submission" date="2015-04" db="EMBL/GenBank/DDBJ databases">
        <title>The genome sequence of the plant pathogenic Rhizarian Plasmodiophora brassicae reveals insights in its biotrophic life cycle and the origin of chitin synthesis.</title>
        <authorList>
            <person name="Schwelm A."/>
            <person name="Fogelqvist J."/>
            <person name="Knaust A."/>
            <person name="Julke S."/>
            <person name="Lilja T."/>
            <person name="Dhandapani V."/>
            <person name="Bonilla-Rosso G."/>
            <person name="Karlsson M."/>
            <person name="Shevchenko A."/>
            <person name="Choi S.R."/>
            <person name="Kim H.G."/>
            <person name="Park J.Y."/>
            <person name="Lim Y.P."/>
            <person name="Ludwig-Muller J."/>
            <person name="Dixelius C."/>
        </authorList>
    </citation>
    <scope>NUCLEOTIDE SEQUENCE</scope>
    <source>
        <tissue evidence="2">Potato root galls</tissue>
    </source>
</reference>
<evidence type="ECO:0000313" key="2">
    <source>
        <dbReference type="EMBL" id="CRZ11322.1"/>
    </source>
</evidence>
<dbReference type="AlphaFoldDB" id="A0A0H5RCL6"/>
<feature type="region of interest" description="Disordered" evidence="1">
    <location>
        <begin position="130"/>
        <end position="153"/>
    </location>
</feature>
<protein>
    <submittedName>
        <fullName evidence="2">Uncharacterized protein</fullName>
    </submittedName>
</protein>
<proteinExistence type="predicted"/>
<name>A0A0H5RCL6_9EUKA</name>
<sequence length="165" mass="18578">MADLSEEWGNACDLQPNIDGTWANVTDNGAVGDWSLDRNWVPAEIDLGATDEDSGDSISMEEDEEILDAEDHAGWSRVRYNWVTQGIVPNRTKEDHVGTRMDRSLSSLKQMAVILGNSWHYLRSYMSDESASTISDRESPPSPPSPPAYIQAFYSRKHAYGRRRK</sequence>
<organism evidence="2">
    <name type="scientific">Spongospora subterranea</name>
    <dbReference type="NCBI Taxonomy" id="70186"/>
    <lineage>
        <taxon>Eukaryota</taxon>
        <taxon>Sar</taxon>
        <taxon>Rhizaria</taxon>
        <taxon>Endomyxa</taxon>
        <taxon>Phytomyxea</taxon>
        <taxon>Plasmodiophorida</taxon>
        <taxon>Plasmodiophoridae</taxon>
        <taxon>Spongospora</taxon>
    </lineage>
</organism>
<accession>A0A0H5RCL6</accession>
<dbReference type="EMBL" id="HACM01010880">
    <property type="protein sequence ID" value="CRZ11322.1"/>
    <property type="molecule type" value="Transcribed_RNA"/>
</dbReference>